<comment type="caution">
    <text evidence="1">The sequence shown here is derived from an EMBL/GenBank/DDBJ whole genome shotgun (WGS) entry which is preliminary data.</text>
</comment>
<dbReference type="EMBL" id="BJCC01000012">
    <property type="protein sequence ID" value="GCF93576.1"/>
    <property type="molecule type" value="Genomic_DNA"/>
</dbReference>
<evidence type="ECO:0000313" key="1">
    <source>
        <dbReference type="EMBL" id="GCF93576.1"/>
    </source>
</evidence>
<reference evidence="2" key="1">
    <citation type="submission" date="2019-02" db="EMBL/GenBank/DDBJ databases">
        <title>Draft genome sequence of Enterococcus sp. Gos25-1.</title>
        <authorList>
            <person name="Tanaka N."/>
            <person name="Shiwa Y."/>
            <person name="Fujita N."/>
        </authorList>
    </citation>
    <scope>NUCLEOTIDE SEQUENCE [LARGE SCALE GENOMIC DNA]</scope>
    <source>
        <strain evidence="2">Gos25-1</strain>
    </source>
</reference>
<evidence type="ECO:0000313" key="2">
    <source>
        <dbReference type="Proteomes" id="UP000290567"/>
    </source>
</evidence>
<gene>
    <name evidence="1" type="ORF">NRIC_14670</name>
</gene>
<dbReference type="RefSeq" id="WP_265416102.1">
    <property type="nucleotide sequence ID" value="NZ_BJCC01000012.1"/>
</dbReference>
<dbReference type="Proteomes" id="UP000290567">
    <property type="component" value="Unassembled WGS sequence"/>
</dbReference>
<dbReference type="AlphaFoldDB" id="A0A4P5P7U5"/>
<proteinExistence type="predicted"/>
<name>A0A4P5P7U5_9ENTE</name>
<organism evidence="1 2">
    <name type="scientific">Enterococcus florum</name>
    <dbReference type="NCBI Taxonomy" id="2480627"/>
    <lineage>
        <taxon>Bacteria</taxon>
        <taxon>Bacillati</taxon>
        <taxon>Bacillota</taxon>
        <taxon>Bacilli</taxon>
        <taxon>Lactobacillales</taxon>
        <taxon>Enterococcaceae</taxon>
        <taxon>Enterococcus</taxon>
    </lineage>
</organism>
<keyword evidence="2" id="KW-1185">Reference proteome</keyword>
<sequence length="44" mass="5222">MVVHVTNFIFISVTQLIFTSLFHHTAKRDVEEYLIVKGMKTQWL</sequence>
<protein>
    <submittedName>
        <fullName evidence="1">Uncharacterized protein</fullName>
    </submittedName>
</protein>
<accession>A0A4P5P7U5</accession>